<name>A0A4R5W2L0_9BURK</name>
<protein>
    <submittedName>
        <fullName evidence="1">Uncharacterized protein</fullName>
    </submittedName>
</protein>
<dbReference type="EMBL" id="SMYL01000004">
    <property type="protein sequence ID" value="TDK66007.1"/>
    <property type="molecule type" value="Genomic_DNA"/>
</dbReference>
<reference evidence="1 2" key="1">
    <citation type="submission" date="2019-03" db="EMBL/GenBank/DDBJ databases">
        <title>Sapientia aquatica gen. nov., sp. nov., isolated from a crater lake.</title>
        <authorList>
            <person name="Felfoldi T."/>
            <person name="Szabo A."/>
            <person name="Toth E."/>
            <person name="Schumann P."/>
            <person name="Keki Z."/>
            <person name="Marialigeti K."/>
            <person name="Mathe I."/>
        </authorList>
    </citation>
    <scope>NUCLEOTIDE SEQUENCE [LARGE SCALE GENOMIC DNA]</scope>
    <source>
        <strain evidence="1 2">SA-152</strain>
    </source>
</reference>
<proteinExistence type="predicted"/>
<evidence type="ECO:0000313" key="1">
    <source>
        <dbReference type="EMBL" id="TDK66007.1"/>
    </source>
</evidence>
<accession>A0A4R5W2L0</accession>
<comment type="caution">
    <text evidence="1">The sequence shown here is derived from an EMBL/GenBank/DDBJ whole genome shotgun (WGS) entry which is preliminary data.</text>
</comment>
<keyword evidence="2" id="KW-1185">Reference proteome</keyword>
<dbReference type="AlphaFoldDB" id="A0A4R5W2L0"/>
<evidence type="ECO:0000313" key="2">
    <source>
        <dbReference type="Proteomes" id="UP000294829"/>
    </source>
</evidence>
<dbReference type="RefSeq" id="WP_133328171.1">
    <property type="nucleotide sequence ID" value="NZ_SMYL01000004.1"/>
</dbReference>
<organism evidence="1 2">
    <name type="scientific">Sapientia aquatica</name>
    <dbReference type="NCBI Taxonomy" id="1549640"/>
    <lineage>
        <taxon>Bacteria</taxon>
        <taxon>Pseudomonadati</taxon>
        <taxon>Pseudomonadota</taxon>
        <taxon>Betaproteobacteria</taxon>
        <taxon>Burkholderiales</taxon>
        <taxon>Oxalobacteraceae</taxon>
        <taxon>Sapientia</taxon>
    </lineage>
</organism>
<gene>
    <name evidence="1" type="ORF">E2I14_10465</name>
</gene>
<dbReference type="Proteomes" id="UP000294829">
    <property type="component" value="Unassembled WGS sequence"/>
</dbReference>
<sequence>MKRMMKRWWLTWRLNSLVRRQENMDALLLAAELETMKLRRLHRDSSQVLGQRRTELRTALIRLA</sequence>